<dbReference type="PANTHER" id="PTHR35089:SF1">
    <property type="entry name" value="CHAPERONE PROTEIN SKP"/>
    <property type="match status" value="1"/>
</dbReference>
<reference evidence="5 6" key="1">
    <citation type="submission" date="2014-07" db="EMBL/GenBank/DDBJ databases">
        <authorList>
            <person name="McCorrison J."/>
            <person name="Sanka R."/>
            <person name="Torralba M."/>
            <person name="Gillis M."/>
            <person name="Haft D.H."/>
            <person name="Methe B."/>
            <person name="Sutton G."/>
            <person name="Nelson K.E."/>
        </authorList>
    </citation>
    <scope>NUCLEOTIDE SEQUENCE [LARGE SCALE GENOMIC DNA]</scope>
    <source>
        <strain evidence="5 6">DNF00314</strain>
    </source>
</reference>
<dbReference type="Proteomes" id="UP000029628">
    <property type="component" value="Unassembled WGS sequence"/>
</dbReference>
<organism evidence="5 6">
    <name type="scientific">Veillonella montpellierensis DNF00314</name>
    <dbReference type="NCBI Taxonomy" id="1401067"/>
    <lineage>
        <taxon>Bacteria</taxon>
        <taxon>Bacillati</taxon>
        <taxon>Bacillota</taxon>
        <taxon>Negativicutes</taxon>
        <taxon>Veillonellales</taxon>
        <taxon>Veillonellaceae</taxon>
        <taxon>Veillonella</taxon>
    </lineage>
</organism>
<keyword evidence="6" id="KW-1185">Reference proteome</keyword>
<feature type="region of interest" description="Disordered" evidence="3">
    <location>
        <begin position="140"/>
        <end position="166"/>
    </location>
</feature>
<gene>
    <name evidence="5" type="ORF">HMPREF0872_05655</name>
</gene>
<dbReference type="RefSeq" id="WP_028258156.1">
    <property type="nucleotide sequence ID" value="NZ_JRNT01000016.1"/>
</dbReference>
<evidence type="ECO:0000313" key="5">
    <source>
        <dbReference type="EMBL" id="KGF47162.1"/>
    </source>
</evidence>
<feature type="signal peptide" evidence="4">
    <location>
        <begin position="1"/>
        <end position="22"/>
    </location>
</feature>
<evidence type="ECO:0000256" key="3">
    <source>
        <dbReference type="SAM" id="MobiDB-lite"/>
    </source>
</evidence>
<evidence type="ECO:0000256" key="2">
    <source>
        <dbReference type="ARBA" id="ARBA00022729"/>
    </source>
</evidence>
<dbReference type="SMART" id="SM00935">
    <property type="entry name" value="OmpH"/>
    <property type="match status" value="1"/>
</dbReference>
<comment type="similarity">
    <text evidence="1">Belongs to the Skp family.</text>
</comment>
<name>A0A096BWR2_9FIRM</name>
<dbReference type="GO" id="GO:0051082">
    <property type="term" value="F:unfolded protein binding"/>
    <property type="evidence" value="ECO:0007669"/>
    <property type="project" value="InterPro"/>
</dbReference>
<keyword evidence="2 4" id="KW-0732">Signal</keyword>
<evidence type="ECO:0000256" key="1">
    <source>
        <dbReference type="ARBA" id="ARBA00009091"/>
    </source>
</evidence>
<dbReference type="PROSITE" id="PS51257">
    <property type="entry name" value="PROKAR_LIPOPROTEIN"/>
    <property type="match status" value="1"/>
</dbReference>
<evidence type="ECO:0000256" key="4">
    <source>
        <dbReference type="SAM" id="SignalP"/>
    </source>
</evidence>
<dbReference type="AlphaFoldDB" id="A0A096BWR2"/>
<dbReference type="GO" id="GO:0050821">
    <property type="term" value="P:protein stabilization"/>
    <property type="evidence" value="ECO:0007669"/>
    <property type="project" value="TreeGrafter"/>
</dbReference>
<dbReference type="PANTHER" id="PTHR35089">
    <property type="entry name" value="CHAPERONE PROTEIN SKP"/>
    <property type="match status" value="1"/>
</dbReference>
<dbReference type="GO" id="GO:0005829">
    <property type="term" value="C:cytosol"/>
    <property type="evidence" value="ECO:0007669"/>
    <property type="project" value="TreeGrafter"/>
</dbReference>
<dbReference type="Gene3D" id="3.30.910.20">
    <property type="entry name" value="Skp domain"/>
    <property type="match status" value="1"/>
</dbReference>
<proteinExistence type="inferred from homology"/>
<accession>A0A096BWR2</accession>
<dbReference type="InterPro" id="IPR005632">
    <property type="entry name" value="Chaperone_Skp"/>
</dbReference>
<dbReference type="eggNOG" id="COG2825">
    <property type="taxonomic scope" value="Bacteria"/>
</dbReference>
<dbReference type="InterPro" id="IPR024930">
    <property type="entry name" value="Skp_dom_sf"/>
</dbReference>
<comment type="caution">
    <text evidence="5">The sequence shown here is derived from an EMBL/GenBank/DDBJ whole genome shotgun (WGS) entry which is preliminary data.</text>
</comment>
<protein>
    <submittedName>
        <fullName evidence="5">Uncharacterized protein</fullName>
    </submittedName>
</protein>
<feature type="compositionally biased region" description="Low complexity" evidence="3">
    <location>
        <begin position="140"/>
        <end position="156"/>
    </location>
</feature>
<dbReference type="EMBL" id="JRNT01000016">
    <property type="protein sequence ID" value="KGF47162.1"/>
    <property type="molecule type" value="Genomic_DNA"/>
</dbReference>
<feature type="chain" id="PRO_5039208662" evidence="4">
    <location>
        <begin position="23"/>
        <end position="166"/>
    </location>
</feature>
<evidence type="ECO:0000313" key="6">
    <source>
        <dbReference type="Proteomes" id="UP000029628"/>
    </source>
</evidence>
<feature type="compositionally biased region" description="Polar residues" evidence="3">
    <location>
        <begin position="157"/>
        <end position="166"/>
    </location>
</feature>
<dbReference type="SUPFAM" id="SSF111384">
    <property type="entry name" value="OmpH-like"/>
    <property type="match status" value="1"/>
</dbReference>
<sequence length="166" mass="17684">MNKRYSKLMILGAMMMGVVSVAGCGHQDKIGYIDSNKVIAESTKGQEITQKLNAKHQEIMGKIKAAEDSQNQEEIQKAYAAADQEYQIYAKAMKNDLQTYMERNIGEVAKEQGVTVVVDKNAVGGGGVDVTDALLKKIGTAKPAADASTSTAPADTGSTENSQPAQ</sequence>